<feature type="transmembrane region" description="Helical" evidence="6">
    <location>
        <begin position="159"/>
        <end position="178"/>
    </location>
</feature>
<dbReference type="Proteomes" id="UP001240236">
    <property type="component" value="Unassembled WGS sequence"/>
</dbReference>
<dbReference type="InterPro" id="IPR011701">
    <property type="entry name" value="MFS"/>
</dbReference>
<comment type="caution">
    <text evidence="7">The sequence shown here is derived from an EMBL/GenBank/DDBJ whole genome shotgun (WGS) entry which is preliminary data.</text>
</comment>
<organism evidence="7 8">
    <name type="scientific">Catenuloplanes indicus</name>
    <dbReference type="NCBI Taxonomy" id="137267"/>
    <lineage>
        <taxon>Bacteria</taxon>
        <taxon>Bacillati</taxon>
        <taxon>Actinomycetota</taxon>
        <taxon>Actinomycetes</taxon>
        <taxon>Micromonosporales</taxon>
        <taxon>Micromonosporaceae</taxon>
        <taxon>Catenuloplanes</taxon>
    </lineage>
</organism>
<feature type="transmembrane region" description="Helical" evidence="6">
    <location>
        <begin position="208"/>
        <end position="232"/>
    </location>
</feature>
<dbReference type="InterPro" id="IPR036259">
    <property type="entry name" value="MFS_trans_sf"/>
</dbReference>
<feature type="transmembrane region" description="Helical" evidence="6">
    <location>
        <begin position="66"/>
        <end position="86"/>
    </location>
</feature>
<feature type="transmembrane region" description="Helical" evidence="6">
    <location>
        <begin position="93"/>
        <end position="114"/>
    </location>
</feature>
<evidence type="ECO:0000256" key="2">
    <source>
        <dbReference type="ARBA" id="ARBA00022475"/>
    </source>
</evidence>
<feature type="transmembrane region" description="Helical" evidence="6">
    <location>
        <begin position="21"/>
        <end position="46"/>
    </location>
</feature>
<comment type="subcellular location">
    <subcellularLocation>
        <location evidence="1">Cell membrane</location>
        <topology evidence="1">Multi-pass membrane protein</topology>
    </subcellularLocation>
</comment>
<proteinExistence type="predicted"/>
<dbReference type="GO" id="GO:0005886">
    <property type="term" value="C:plasma membrane"/>
    <property type="evidence" value="ECO:0007669"/>
    <property type="project" value="UniProtKB-SubCell"/>
</dbReference>
<reference evidence="7 8" key="1">
    <citation type="submission" date="2023-07" db="EMBL/GenBank/DDBJ databases">
        <title>Sequencing the genomes of 1000 actinobacteria strains.</title>
        <authorList>
            <person name="Klenk H.-P."/>
        </authorList>
    </citation>
    <scope>NUCLEOTIDE SEQUENCE [LARGE SCALE GENOMIC DNA]</scope>
    <source>
        <strain evidence="7 8">DSM 44709</strain>
    </source>
</reference>
<dbReference type="GO" id="GO:0022857">
    <property type="term" value="F:transmembrane transporter activity"/>
    <property type="evidence" value="ECO:0007669"/>
    <property type="project" value="InterPro"/>
</dbReference>
<feature type="transmembrane region" description="Helical" evidence="6">
    <location>
        <begin position="134"/>
        <end position="152"/>
    </location>
</feature>
<sequence>MIYRYLTAAVLARFADEGARVALVLLALEAAGSTVLGGALAAAFMVPHVLAGPAVGALADRARRRAPVYLLLIGGNGVAITLCGLLTGRVPAAVVLVVAVLGGCCAPLGTGGLSSLIKELFAPERRDRVYGMDVMTYSLAGICGPAVVAGIAELAGARPATLALGAGALAAGLLVLTLPLPARATPAATGNVLTGGFGAIWRIRPLRAVTLATGLGSGAHGAFPVITTLLAIEFHAGYAAGALLSATAIGGLAGSLLYARHPIGASRPERTVMICLFASALPVALVPFVPGVLPAMLLFGLAGFFFGPQSAALFASRDRHAPPAVHTQVFTLGAGLKVTAAALGAALAGYAAGAGADGLILASAGVYAAGGVLGAALLTRE</sequence>
<evidence type="ECO:0000256" key="6">
    <source>
        <dbReference type="SAM" id="Phobius"/>
    </source>
</evidence>
<evidence type="ECO:0000256" key="4">
    <source>
        <dbReference type="ARBA" id="ARBA00022989"/>
    </source>
</evidence>
<feature type="transmembrane region" description="Helical" evidence="6">
    <location>
        <begin position="238"/>
        <end position="259"/>
    </location>
</feature>
<evidence type="ECO:0000256" key="1">
    <source>
        <dbReference type="ARBA" id="ARBA00004651"/>
    </source>
</evidence>
<feature type="transmembrane region" description="Helical" evidence="6">
    <location>
        <begin position="327"/>
        <end position="352"/>
    </location>
</feature>
<keyword evidence="5 6" id="KW-0472">Membrane</keyword>
<dbReference type="PANTHER" id="PTHR23513:SF11">
    <property type="entry name" value="STAPHYLOFERRIN A TRANSPORTER"/>
    <property type="match status" value="1"/>
</dbReference>
<keyword evidence="4 6" id="KW-1133">Transmembrane helix</keyword>
<evidence type="ECO:0000256" key="5">
    <source>
        <dbReference type="ARBA" id="ARBA00023136"/>
    </source>
</evidence>
<dbReference type="Gene3D" id="1.20.1250.20">
    <property type="entry name" value="MFS general substrate transporter like domains"/>
    <property type="match status" value="1"/>
</dbReference>
<dbReference type="AlphaFoldDB" id="A0AAE3W2W6"/>
<evidence type="ECO:0000313" key="7">
    <source>
        <dbReference type="EMBL" id="MDQ0368556.1"/>
    </source>
</evidence>
<protein>
    <submittedName>
        <fullName evidence="7">MFS family permease</fullName>
    </submittedName>
</protein>
<evidence type="ECO:0000256" key="3">
    <source>
        <dbReference type="ARBA" id="ARBA00022692"/>
    </source>
</evidence>
<feature type="transmembrane region" description="Helical" evidence="6">
    <location>
        <begin position="295"/>
        <end position="315"/>
    </location>
</feature>
<feature type="transmembrane region" description="Helical" evidence="6">
    <location>
        <begin position="271"/>
        <end position="289"/>
    </location>
</feature>
<keyword evidence="3 6" id="KW-0812">Transmembrane</keyword>
<feature type="transmembrane region" description="Helical" evidence="6">
    <location>
        <begin position="358"/>
        <end position="378"/>
    </location>
</feature>
<dbReference type="PANTHER" id="PTHR23513">
    <property type="entry name" value="INTEGRAL MEMBRANE EFFLUX PROTEIN-RELATED"/>
    <property type="match status" value="1"/>
</dbReference>
<gene>
    <name evidence="7" type="ORF">J2S42_005225</name>
</gene>
<dbReference type="EMBL" id="JAUSUZ010000001">
    <property type="protein sequence ID" value="MDQ0368556.1"/>
    <property type="molecule type" value="Genomic_DNA"/>
</dbReference>
<evidence type="ECO:0000313" key="8">
    <source>
        <dbReference type="Proteomes" id="UP001240236"/>
    </source>
</evidence>
<dbReference type="Pfam" id="PF07690">
    <property type="entry name" value="MFS_1"/>
    <property type="match status" value="1"/>
</dbReference>
<name>A0AAE3W2W6_9ACTN</name>
<keyword evidence="8" id="KW-1185">Reference proteome</keyword>
<dbReference type="SUPFAM" id="SSF103473">
    <property type="entry name" value="MFS general substrate transporter"/>
    <property type="match status" value="1"/>
</dbReference>
<feature type="transmembrane region" description="Helical" evidence="6">
    <location>
        <begin position="184"/>
        <end position="201"/>
    </location>
</feature>
<accession>A0AAE3W2W6</accession>
<keyword evidence="2" id="KW-1003">Cell membrane</keyword>
<dbReference type="RefSeq" id="WP_307243183.1">
    <property type="nucleotide sequence ID" value="NZ_JAUSUZ010000001.1"/>
</dbReference>